<dbReference type="GO" id="GO:0042823">
    <property type="term" value="P:pyridoxal phosphate biosynthetic process"/>
    <property type="evidence" value="ECO:0007669"/>
    <property type="project" value="InterPro"/>
</dbReference>
<dbReference type="EMBL" id="OX451737">
    <property type="protein sequence ID" value="CAI8600915.1"/>
    <property type="molecule type" value="Genomic_DNA"/>
</dbReference>
<keyword evidence="6" id="KW-1185">Reference proteome</keyword>
<keyword evidence="2" id="KW-0663">Pyridoxal phosphate</keyword>
<dbReference type="InterPro" id="IPR033755">
    <property type="entry name" value="PdxS/SNZ_N"/>
</dbReference>
<dbReference type="InterPro" id="IPR011060">
    <property type="entry name" value="RibuloseP-bd_barrel"/>
</dbReference>
<dbReference type="PROSITE" id="PS51129">
    <property type="entry name" value="PDXS_SNZ_2"/>
    <property type="match status" value="1"/>
</dbReference>
<organism evidence="5 6">
    <name type="scientific">Vicia faba</name>
    <name type="common">Broad bean</name>
    <name type="synonym">Faba vulgaris</name>
    <dbReference type="NCBI Taxonomy" id="3906"/>
    <lineage>
        <taxon>Eukaryota</taxon>
        <taxon>Viridiplantae</taxon>
        <taxon>Streptophyta</taxon>
        <taxon>Embryophyta</taxon>
        <taxon>Tracheophyta</taxon>
        <taxon>Spermatophyta</taxon>
        <taxon>Magnoliopsida</taxon>
        <taxon>eudicotyledons</taxon>
        <taxon>Gunneridae</taxon>
        <taxon>Pentapetalae</taxon>
        <taxon>rosids</taxon>
        <taxon>fabids</taxon>
        <taxon>Fabales</taxon>
        <taxon>Fabaceae</taxon>
        <taxon>Papilionoideae</taxon>
        <taxon>50 kb inversion clade</taxon>
        <taxon>NPAAA clade</taxon>
        <taxon>Hologalegina</taxon>
        <taxon>IRL clade</taxon>
        <taxon>Fabeae</taxon>
        <taxon>Vicia</taxon>
    </lineage>
</organism>
<dbReference type="AlphaFoldDB" id="A0AAV0ZWM4"/>
<dbReference type="Proteomes" id="UP001157006">
    <property type="component" value="Chromosome 2"/>
</dbReference>
<name>A0AAV0ZWM4_VICFA</name>
<evidence type="ECO:0000256" key="3">
    <source>
        <dbReference type="PROSITE-ProRule" id="PRU00481"/>
    </source>
</evidence>
<evidence type="ECO:0000313" key="6">
    <source>
        <dbReference type="Proteomes" id="UP001157006"/>
    </source>
</evidence>
<dbReference type="Pfam" id="PF01680">
    <property type="entry name" value="SOR_SNZ"/>
    <property type="match status" value="1"/>
</dbReference>
<dbReference type="GO" id="GO:0006520">
    <property type="term" value="P:amino acid metabolic process"/>
    <property type="evidence" value="ECO:0007669"/>
    <property type="project" value="TreeGrafter"/>
</dbReference>
<dbReference type="SUPFAM" id="SSF51366">
    <property type="entry name" value="Ribulose-phoshate binding barrel"/>
    <property type="match status" value="1"/>
</dbReference>
<gene>
    <name evidence="5" type="ORF">VFH_II246800</name>
</gene>
<dbReference type="InterPro" id="IPR001852">
    <property type="entry name" value="PdxS/SNZ"/>
</dbReference>
<evidence type="ECO:0000256" key="2">
    <source>
        <dbReference type="ARBA" id="ARBA00022898"/>
    </source>
</evidence>
<dbReference type="InterPro" id="IPR013785">
    <property type="entry name" value="Aldolase_TIM"/>
</dbReference>
<reference evidence="5 6" key="1">
    <citation type="submission" date="2023-01" db="EMBL/GenBank/DDBJ databases">
        <authorList>
            <person name="Kreplak J."/>
        </authorList>
    </citation>
    <scope>NUCLEOTIDE SEQUENCE [LARGE SCALE GENOMIC DNA]</scope>
</reference>
<evidence type="ECO:0000256" key="1">
    <source>
        <dbReference type="ARBA" id="ARBA00007281"/>
    </source>
</evidence>
<dbReference type="PANTHER" id="PTHR31829">
    <property type="entry name" value="PYRIDOXAL 5'-PHOSPHATE SYNTHASE SUBUNIT SNZ1-RELATED"/>
    <property type="match status" value="1"/>
</dbReference>
<evidence type="ECO:0000313" key="5">
    <source>
        <dbReference type="EMBL" id="CAI8600915.1"/>
    </source>
</evidence>
<comment type="similarity">
    <text evidence="1 3">Belongs to the PdxS/SNZ family.</text>
</comment>
<evidence type="ECO:0000259" key="4">
    <source>
        <dbReference type="Pfam" id="PF01680"/>
    </source>
</evidence>
<feature type="domain" description="PdxS/SNZ N-terminal" evidence="4">
    <location>
        <begin position="29"/>
        <end position="227"/>
    </location>
</feature>
<proteinExistence type="inferred from homology"/>
<dbReference type="GO" id="GO:0016843">
    <property type="term" value="F:amine-lyase activity"/>
    <property type="evidence" value="ECO:0007669"/>
    <property type="project" value="TreeGrafter"/>
</dbReference>
<dbReference type="Gene3D" id="3.20.20.70">
    <property type="entry name" value="Aldolase class I"/>
    <property type="match status" value="1"/>
</dbReference>
<sequence>MAQNTTVTVYNPATAITGPIQTPYSSHLALSQSLRGGAILQVTNLAQAKIAEEAGACAVTILDPIPAGKLTISRMPDPSLIKSIKNSLSVPVIAAARIGHFVEAQILQAIGVDYIDETELLTPADDENHINKQNFQIPFISSARSLGEALYRIREGAIMIRLQGELTNSGNISETVKSVRCLMKELRVLNNMDDDEVFNFAKKIEAPYDLLAQTKQMGRLPVLHFAAGGIVTPADAALMMQLGCNGVVVGSEIFDYEDAFNRVKGIVQAVRNFNDPHVLIETMMMGLNLGDNRIEDGS</sequence>
<dbReference type="GO" id="GO:0008615">
    <property type="term" value="P:pyridoxine biosynthetic process"/>
    <property type="evidence" value="ECO:0007669"/>
    <property type="project" value="TreeGrafter"/>
</dbReference>
<dbReference type="PANTHER" id="PTHR31829:SF2">
    <property type="entry name" value="PYRIDOXAL 5'-PHOSPHATE SYNTHASE-LIKE SUBUNIT PDX1.2"/>
    <property type="match status" value="1"/>
</dbReference>
<protein>
    <recommendedName>
        <fullName evidence="4">PdxS/SNZ N-terminal domain-containing protein</fullName>
    </recommendedName>
</protein>
<accession>A0AAV0ZWM4</accession>